<dbReference type="PROSITE" id="PS51217">
    <property type="entry name" value="UVRD_HELICASE_CTER"/>
    <property type="match status" value="1"/>
</dbReference>
<dbReference type="Gene3D" id="1.10.486.10">
    <property type="entry name" value="PCRA, domain 4"/>
    <property type="match status" value="1"/>
</dbReference>
<sequence>MQRYISQLNEAQQLPVLQKDGPMIVIAGAGSGKTRVLTVRIANLMSQGVDAFNILALTFTNKAAREMKKRIADIVGNNEAKNLWMGTFHSVFAKILRIEADKLGYPSNFTIYDTQDSVRLIGAIIKEMQLDKDIYKPKQILGRISSYKNSLITVKAYFNNPELQEADAMSKKPRMGEIYQQYVERCFKSGAMDFDDLLLKTNELLNRFPDVLAKYQDRFRYILVDEYQDTNHSQYLIVRALSDRFQNICVVGDDAQSIYAFRGANINNILNFQKDYDNVQMYRLEQNYRSSKNIVEAANNVIDKNKTKLDKVVWTANDHGPKIKVHRSLTDGEEGRFVASTIFEQKMQHQMHNGQFAILYRTNAQSRAMEDALRKRDIPYRIYGGLSFYQRKEIKDVLAYLRLVINPKDEEALVRVINYPARGIGDSTVEKLTVAANHYKRSIFEVMEHIDKIDLKLNSGTKAKLNDFVTMIKSFQVINENQDAFYLTDHVTKKTGLVQELKKDGTPEGIARIENIEELLNGIKDFTEGQKEVDGARGSLAEFLEDVALATDLDKDTGDDDRVALMTIHLAKGLEFPHVFIVGLEEDLFPSAMSLNTRSELEEERRLFYVALTRAEHQAYLTYAQSRYRWGKLVDSEPSRFIEEIDDQYLEYLNPVDTGYRYKPLMDVDVFGDIDKSKLRLSKPTAGTPPKYLTQDQPSPTANIRRLKPVSTTSGGANAVDTNLAVGNIVMHERFGKGQIVNIEGVGADKKAEIRFDVGGLKKLLLRFAKLQVIG</sequence>
<dbReference type="CDD" id="cd17932">
    <property type="entry name" value="DEXQc_UvrD"/>
    <property type="match status" value="1"/>
</dbReference>
<feature type="domain" description="UvrD-like helicase ATP-binding" evidence="13">
    <location>
        <begin position="6"/>
        <end position="291"/>
    </location>
</feature>
<evidence type="ECO:0000256" key="6">
    <source>
        <dbReference type="ARBA" id="ARBA00023125"/>
    </source>
</evidence>
<feature type="domain" description="UvrD-like helicase C-terminal" evidence="14">
    <location>
        <begin position="292"/>
        <end position="573"/>
    </location>
</feature>
<comment type="catalytic activity">
    <reaction evidence="11">
        <text>ATP + H2O = ADP + phosphate + H(+)</text>
        <dbReference type="Rhea" id="RHEA:13065"/>
        <dbReference type="ChEBI" id="CHEBI:15377"/>
        <dbReference type="ChEBI" id="CHEBI:15378"/>
        <dbReference type="ChEBI" id="CHEBI:30616"/>
        <dbReference type="ChEBI" id="CHEBI:43474"/>
        <dbReference type="ChEBI" id="CHEBI:456216"/>
        <dbReference type="EC" id="5.6.2.4"/>
    </reaction>
</comment>
<evidence type="ECO:0000259" key="14">
    <source>
        <dbReference type="PROSITE" id="PS51217"/>
    </source>
</evidence>
<dbReference type="Proteomes" id="UP001203342">
    <property type="component" value="Unassembled WGS sequence"/>
</dbReference>
<dbReference type="EC" id="5.6.2.4" evidence="9"/>
<evidence type="ECO:0000256" key="7">
    <source>
        <dbReference type="ARBA" id="ARBA00023235"/>
    </source>
</evidence>
<name>A0ABT0THQ0_9FLAO</name>
<keyword evidence="7" id="KW-0413">Isomerase</keyword>
<dbReference type="PROSITE" id="PS51198">
    <property type="entry name" value="UVRD_HELICASE_ATP_BIND"/>
    <property type="match status" value="1"/>
</dbReference>
<dbReference type="Pfam" id="PF21196">
    <property type="entry name" value="PcrA_UvrD_tudor"/>
    <property type="match status" value="1"/>
</dbReference>
<keyword evidence="5 12" id="KW-0067">ATP-binding</keyword>
<dbReference type="CDD" id="cd18807">
    <property type="entry name" value="SF1_C_UvrD"/>
    <property type="match status" value="1"/>
</dbReference>
<dbReference type="SUPFAM" id="SSF52540">
    <property type="entry name" value="P-loop containing nucleoside triphosphate hydrolases"/>
    <property type="match status" value="1"/>
</dbReference>
<comment type="catalytic activity">
    <reaction evidence="8">
        <text>Couples ATP hydrolysis with the unwinding of duplex DNA by translocating in the 3'-5' direction.</text>
        <dbReference type="EC" id="5.6.2.4"/>
    </reaction>
</comment>
<dbReference type="Pfam" id="PF00580">
    <property type="entry name" value="UvrD-helicase"/>
    <property type="match status" value="1"/>
</dbReference>
<dbReference type="InterPro" id="IPR014016">
    <property type="entry name" value="UvrD-like_ATP-bd"/>
</dbReference>
<evidence type="ECO:0000313" key="15">
    <source>
        <dbReference type="EMBL" id="MCL9770500.1"/>
    </source>
</evidence>
<proteinExistence type="inferred from homology"/>
<dbReference type="InterPro" id="IPR027417">
    <property type="entry name" value="P-loop_NTPase"/>
</dbReference>
<dbReference type="InterPro" id="IPR013986">
    <property type="entry name" value="DExx_box_DNA_helicase_dom_sf"/>
</dbReference>
<reference evidence="15 16" key="1">
    <citation type="submission" date="2022-05" db="EMBL/GenBank/DDBJ databases">
        <title>Flavobacterium sp., isolated from activated sludge.</title>
        <authorList>
            <person name="Ran Q."/>
        </authorList>
    </citation>
    <scope>NUCLEOTIDE SEQUENCE [LARGE SCALE GENOMIC DNA]</scope>
    <source>
        <strain evidence="15 16">HXWNR69</strain>
    </source>
</reference>
<keyword evidence="2 12" id="KW-0547">Nucleotide-binding</keyword>
<evidence type="ECO:0000313" key="16">
    <source>
        <dbReference type="Proteomes" id="UP001203342"/>
    </source>
</evidence>
<evidence type="ECO:0000256" key="3">
    <source>
        <dbReference type="ARBA" id="ARBA00022801"/>
    </source>
</evidence>
<protein>
    <recommendedName>
        <fullName evidence="9">DNA 3'-5' helicase</fullName>
        <ecNumber evidence="9">5.6.2.4</ecNumber>
    </recommendedName>
    <alternativeName>
        <fullName evidence="10">DNA 3'-5' helicase II</fullName>
    </alternativeName>
</protein>
<dbReference type="Gene3D" id="3.40.50.300">
    <property type="entry name" value="P-loop containing nucleotide triphosphate hydrolases"/>
    <property type="match status" value="2"/>
</dbReference>
<evidence type="ECO:0000256" key="5">
    <source>
        <dbReference type="ARBA" id="ARBA00022840"/>
    </source>
</evidence>
<evidence type="ECO:0000259" key="13">
    <source>
        <dbReference type="PROSITE" id="PS51198"/>
    </source>
</evidence>
<evidence type="ECO:0000256" key="4">
    <source>
        <dbReference type="ARBA" id="ARBA00022806"/>
    </source>
</evidence>
<evidence type="ECO:0000256" key="8">
    <source>
        <dbReference type="ARBA" id="ARBA00034617"/>
    </source>
</evidence>
<dbReference type="Pfam" id="PF13361">
    <property type="entry name" value="UvrD_C"/>
    <property type="match status" value="1"/>
</dbReference>
<comment type="similarity">
    <text evidence="1">Belongs to the helicase family. UvrD subfamily.</text>
</comment>
<dbReference type="PANTHER" id="PTHR11070:SF2">
    <property type="entry name" value="ATP-DEPENDENT DNA HELICASE SRS2"/>
    <property type="match status" value="1"/>
</dbReference>
<keyword evidence="6" id="KW-0238">DNA-binding</keyword>
<gene>
    <name evidence="15" type="ORF">NAT47_08720</name>
</gene>
<organism evidence="15 16">
    <name type="scientific">Flavobacterium fragile</name>
    <dbReference type="NCBI Taxonomy" id="2949085"/>
    <lineage>
        <taxon>Bacteria</taxon>
        <taxon>Pseudomonadati</taxon>
        <taxon>Bacteroidota</taxon>
        <taxon>Flavobacteriia</taxon>
        <taxon>Flavobacteriales</taxon>
        <taxon>Flavobacteriaceae</taxon>
        <taxon>Flavobacterium</taxon>
    </lineage>
</organism>
<dbReference type="InterPro" id="IPR000212">
    <property type="entry name" value="DNA_helicase_UvrD/REP"/>
</dbReference>
<keyword evidence="4 12" id="KW-0347">Helicase</keyword>
<dbReference type="EMBL" id="JAMLJN010000006">
    <property type="protein sequence ID" value="MCL9770500.1"/>
    <property type="molecule type" value="Genomic_DNA"/>
</dbReference>
<dbReference type="RefSeq" id="WP_250582095.1">
    <property type="nucleotide sequence ID" value="NZ_JAMLJN010000006.1"/>
</dbReference>
<comment type="caution">
    <text evidence="15">The sequence shown here is derived from an EMBL/GenBank/DDBJ whole genome shotgun (WGS) entry which is preliminary data.</text>
</comment>
<accession>A0ABT0THQ0</accession>
<keyword evidence="3 12" id="KW-0378">Hydrolase</keyword>
<evidence type="ECO:0000256" key="9">
    <source>
        <dbReference type="ARBA" id="ARBA00034808"/>
    </source>
</evidence>
<dbReference type="PANTHER" id="PTHR11070">
    <property type="entry name" value="UVRD / RECB / PCRA DNA HELICASE FAMILY MEMBER"/>
    <property type="match status" value="1"/>
</dbReference>
<evidence type="ECO:0000256" key="2">
    <source>
        <dbReference type="ARBA" id="ARBA00022741"/>
    </source>
</evidence>
<evidence type="ECO:0000256" key="12">
    <source>
        <dbReference type="PROSITE-ProRule" id="PRU00560"/>
    </source>
</evidence>
<keyword evidence="16" id="KW-1185">Reference proteome</keyword>
<evidence type="ECO:0000256" key="1">
    <source>
        <dbReference type="ARBA" id="ARBA00009922"/>
    </source>
</evidence>
<dbReference type="InterPro" id="IPR014017">
    <property type="entry name" value="DNA_helicase_UvrD-like_C"/>
</dbReference>
<evidence type="ECO:0000256" key="10">
    <source>
        <dbReference type="ARBA" id="ARBA00034923"/>
    </source>
</evidence>
<feature type="binding site" evidence="12">
    <location>
        <begin position="27"/>
        <end position="34"/>
    </location>
    <ligand>
        <name>ATP</name>
        <dbReference type="ChEBI" id="CHEBI:30616"/>
    </ligand>
</feature>
<dbReference type="Gene3D" id="1.10.10.160">
    <property type="match status" value="1"/>
</dbReference>
<evidence type="ECO:0000256" key="11">
    <source>
        <dbReference type="ARBA" id="ARBA00048988"/>
    </source>
</evidence>